<gene>
    <name evidence="3" type="ORF">HYDPIDRAFT_34850</name>
</gene>
<dbReference type="AlphaFoldDB" id="A0A0C9VWV5"/>
<evidence type="ECO:0000256" key="2">
    <source>
        <dbReference type="SAM" id="MobiDB-lite"/>
    </source>
</evidence>
<keyword evidence="1" id="KW-0175">Coiled coil</keyword>
<keyword evidence="4" id="KW-1185">Reference proteome</keyword>
<evidence type="ECO:0000313" key="3">
    <source>
        <dbReference type="EMBL" id="KIJ57723.1"/>
    </source>
</evidence>
<accession>A0A0C9VWV5</accession>
<evidence type="ECO:0008006" key="5">
    <source>
        <dbReference type="Google" id="ProtNLM"/>
    </source>
</evidence>
<dbReference type="EMBL" id="KN840155">
    <property type="protein sequence ID" value="KIJ57723.1"/>
    <property type="molecule type" value="Genomic_DNA"/>
</dbReference>
<dbReference type="HOGENOM" id="CLU_1441229_0_0_1"/>
<sequence>MSSSTEFTSLTPQPSEGPVWKVVSSLPCTYCQAIGATCLRSRNPAIKACVECTGQALHCSWDPRGDEVGQKTYKQIGVDRKLTVAEKRANRDGLGAIAEVCLGLDQEAQTVLQLRQAAELRKSKYEREADALKQRIVEQMLRVLQAQERAKKPVLANMPSEATSSGLTQRGGEDADAEHERDVEMMLE</sequence>
<organism evidence="3 4">
    <name type="scientific">Hydnomerulius pinastri MD-312</name>
    <dbReference type="NCBI Taxonomy" id="994086"/>
    <lineage>
        <taxon>Eukaryota</taxon>
        <taxon>Fungi</taxon>
        <taxon>Dikarya</taxon>
        <taxon>Basidiomycota</taxon>
        <taxon>Agaricomycotina</taxon>
        <taxon>Agaricomycetes</taxon>
        <taxon>Agaricomycetidae</taxon>
        <taxon>Boletales</taxon>
        <taxon>Boletales incertae sedis</taxon>
        <taxon>Leucogyrophana</taxon>
    </lineage>
</organism>
<evidence type="ECO:0000313" key="4">
    <source>
        <dbReference type="Proteomes" id="UP000053820"/>
    </source>
</evidence>
<dbReference type="Proteomes" id="UP000053820">
    <property type="component" value="Unassembled WGS sequence"/>
</dbReference>
<feature type="coiled-coil region" evidence="1">
    <location>
        <begin position="115"/>
        <end position="149"/>
    </location>
</feature>
<evidence type="ECO:0000256" key="1">
    <source>
        <dbReference type="SAM" id="Coils"/>
    </source>
</evidence>
<feature type="region of interest" description="Disordered" evidence="2">
    <location>
        <begin position="152"/>
        <end position="188"/>
    </location>
</feature>
<feature type="compositionally biased region" description="Basic and acidic residues" evidence="2">
    <location>
        <begin position="178"/>
        <end position="188"/>
    </location>
</feature>
<proteinExistence type="predicted"/>
<name>A0A0C9VWV5_9AGAM</name>
<reference evidence="3 4" key="1">
    <citation type="submission" date="2014-04" db="EMBL/GenBank/DDBJ databases">
        <title>Evolutionary Origins and Diversification of the Mycorrhizal Mutualists.</title>
        <authorList>
            <consortium name="DOE Joint Genome Institute"/>
            <consortium name="Mycorrhizal Genomics Consortium"/>
            <person name="Kohler A."/>
            <person name="Kuo A."/>
            <person name="Nagy L.G."/>
            <person name="Floudas D."/>
            <person name="Copeland A."/>
            <person name="Barry K.W."/>
            <person name="Cichocki N."/>
            <person name="Veneault-Fourrey C."/>
            <person name="LaButti K."/>
            <person name="Lindquist E.A."/>
            <person name="Lipzen A."/>
            <person name="Lundell T."/>
            <person name="Morin E."/>
            <person name="Murat C."/>
            <person name="Riley R."/>
            <person name="Ohm R."/>
            <person name="Sun H."/>
            <person name="Tunlid A."/>
            <person name="Henrissat B."/>
            <person name="Grigoriev I.V."/>
            <person name="Hibbett D.S."/>
            <person name="Martin F."/>
        </authorList>
    </citation>
    <scope>NUCLEOTIDE SEQUENCE [LARGE SCALE GENOMIC DNA]</scope>
    <source>
        <strain evidence="3 4">MD-312</strain>
    </source>
</reference>
<protein>
    <recommendedName>
        <fullName evidence="5">Zn(2)-C6 fungal-type domain-containing protein</fullName>
    </recommendedName>
</protein>